<keyword evidence="3" id="KW-1185">Reference proteome</keyword>
<dbReference type="Proteomes" id="UP000235050">
    <property type="component" value="Unassembled WGS sequence"/>
</dbReference>
<dbReference type="RefSeq" id="WP_101617341.1">
    <property type="nucleotide sequence ID" value="NZ_NMWU01000029.1"/>
</dbReference>
<reference evidence="2 3" key="1">
    <citation type="submission" date="2017-07" db="EMBL/GenBank/DDBJ databases">
        <title>Bifidobacterium novel species.</title>
        <authorList>
            <person name="Lugli G.A."/>
            <person name="Milani C."/>
            <person name="Duranti S."/>
            <person name="Mangifesta M."/>
        </authorList>
    </citation>
    <scope>NUCLEOTIDE SEQUENCE [LARGE SCALE GENOMIC DNA]</scope>
    <source>
        <strain evidence="3">Uis1B</strain>
    </source>
</reference>
<name>A0A2N5J8E1_9BIFI</name>
<sequence>MNGGRETCDEAMTRKQRRGGMTGRHADGGVIDEDTLDGLQRELRAHRRAQGASMADRRWFCRIVDDWEGLLAGAVRTVDDDVLAFLCVGMGETMAMRDAILLSIMDGTAADELIELVANPHSAQSVALVCDTLTQGFRSAKPPADRRRMMRGIEALALLVSKVPQSYAVQPLTVLGYMLWWTGSDEPAMACSLQALGIDPDCTLAAIVANAVSRGVRPFWIVHDERE</sequence>
<evidence type="ECO:0000313" key="2">
    <source>
        <dbReference type="EMBL" id="PLS30476.1"/>
    </source>
</evidence>
<dbReference type="AlphaFoldDB" id="A0A2N5J8E1"/>
<feature type="compositionally biased region" description="Basic and acidic residues" evidence="1">
    <location>
        <begin position="1"/>
        <end position="13"/>
    </location>
</feature>
<comment type="caution">
    <text evidence="2">The sequence shown here is derived from an EMBL/GenBank/DDBJ whole genome shotgun (WGS) entry which is preliminary data.</text>
</comment>
<dbReference type="EMBL" id="NMWU01000029">
    <property type="protein sequence ID" value="PLS30476.1"/>
    <property type="molecule type" value="Genomic_DNA"/>
</dbReference>
<evidence type="ECO:0000256" key="1">
    <source>
        <dbReference type="SAM" id="MobiDB-lite"/>
    </source>
</evidence>
<evidence type="ECO:0008006" key="4">
    <source>
        <dbReference type="Google" id="ProtNLM"/>
    </source>
</evidence>
<accession>A0A2N5J8E1</accession>
<feature type="region of interest" description="Disordered" evidence="1">
    <location>
        <begin position="1"/>
        <end position="32"/>
    </location>
</feature>
<dbReference type="OrthoDB" id="3243184at2"/>
<gene>
    <name evidence="2" type="ORF">Uis1B_1621</name>
</gene>
<proteinExistence type="predicted"/>
<evidence type="ECO:0000313" key="3">
    <source>
        <dbReference type="Proteomes" id="UP000235050"/>
    </source>
</evidence>
<protein>
    <recommendedName>
        <fullName evidence="4">DUF4192 family protein</fullName>
    </recommendedName>
</protein>
<organism evidence="2 3">
    <name type="scientific">Bifidobacterium margollesii</name>
    <dbReference type="NCBI Taxonomy" id="2020964"/>
    <lineage>
        <taxon>Bacteria</taxon>
        <taxon>Bacillati</taxon>
        <taxon>Actinomycetota</taxon>
        <taxon>Actinomycetes</taxon>
        <taxon>Bifidobacteriales</taxon>
        <taxon>Bifidobacteriaceae</taxon>
        <taxon>Bifidobacterium</taxon>
    </lineage>
</organism>